<comment type="caution">
    <text evidence="3">The sequence shown here is derived from an EMBL/GenBank/DDBJ whole genome shotgun (WGS) entry which is preliminary data.</text>
</comment>
<keyword evidence="2" id="KW-0732">Signal</keyword>
<reference evidence="3" key="2">
    <citation type="journal article" date="2021" name="Genome Biol. Evol.">
        <title>Developing a high-quality reference genome for a parasitic bivalve with doubly uniparental inheritance (Bivalvia: Unionida).</title>
        <authorList>
            <person name="Smith C.H."/>
        </authorList>
    </citation>
    <scope>NUCLEOTIDE SEQUENCE</scope>
    <source>
        <strain evidence="3">CHS0354</strain>
        <tissue evidence="3">Mantle</tissue>
    </source>
</reference>
<evidence type="ECO:0000313" key="3">
    <source>
        <dbReference type="EMBL" id="KAK3580241.1"/>
    </source>
</evidence>
<organism evidence="3 4">
    <name type="scientific">Potamilus streckersoni</name>
    <dbReference type="NCBI Taxonomy" id="2493646"/>
    <lineage>
        <taxon>Eukaryota</taxon>
        <taxon>Metazoa</taxon>
        <taxon>Spiralia</taxon>
        <taxon>Lophotrochozoa</taxon>
        <taxon>Mollusca</taxon>
        <taxon>Bivalvia</taxon>
        <taxon>Autobranchia</taxon>
        <taxon>Heteroconchia</taxon>
        <taxon>Palaeoheterodonta</taxon>
        <taxon>Unionida</taxon>
        <taxon>Unionoidea</taxon>
        <taxon>Unionidae</taxon>
        <taxon>Ambleminae</taxon>
        <taxon>Lampsilini</taxon>
        <taxon>Potamilus</taxon>
    </lineage>
</organism>
<evidence type="ECO:0000256" key="2">
    <source>
        <dbReference type="SAM" id="SignalP"/>
    </source>
</evidence>
<sequence>MDMLTILLVHCLVISFNVFIPNAAEFNRDFEKYAFSTLMTRIDDLETKIKDMERIATESREREKAMLERIEYLGKMLSQGEILTNEMLKRQEAMQREIGDLHKQIYNQQEEIKMFAVPMSDAFVNENKDLTGPDEETVATTKLPLNGTNIHDNNEKRKPSFVHPKRANGVITNDFW</sequence>
<keyword evidence="4" id="KW-1185">Reference proteome</keyword>
<reference evidence="3" key="1">
    <citation type="journal article" date="2021" name="Genome Biol. Evol.">
        <title>A High-Quality Reference Genome for a Parasitic Bivalve with Doubly Uniparental Inheritance (Bivalvia: Unionida).</title>
        <authorList>
            <person name="Smith C.H."/>
        </authorList>
    </citation>
    <scope>NUCLEOTIDE SEQUENCE</scope>
    <source>
        <strain evidence="3">CHS0354</strain>
    </source>
</reference>
<keyword evidence="1" id="KW-0175">Coiled coil</keyword>
<reference evidence="3" key="3">
    <citation type="submission" date="2023-05" db="EMBL/GenBank/DDBJ databases">
        <authorList>
            <person name="Smith C.H."/>
        </authorList>
    </citation>
    <scope>NUCLEOTIDE SEQUENCE</scope>
    <source>
        <strain evidence="3">CHS0354</strain>
        <tissue evidence="3">Mantle</tissue>
    </source>
</reference>
<dbReference type="Proteomes" id="UP001195483">
    <property type="component" value="Unassembled WGS sequence"/>
</dbReference>
<feature type="signal peptide" evidence="2">
    <location>
        <begin position="1"/>
        <end position="23"/>
    </location>
</feature>
<accession>A0AAE0RV88</accession>
<feature type="chain" id="PRO_5041897810" evidence="2">
    <location>
        <begin position="24"/>
        <end position="176"/>
    </location>
</feature>
<evidence type="ECO:0000313" key="4">
    <source>
        <dbReference type="Proteomes" id="UP001195483"/>
    </source>
</evidence>
<gene>
    <name evidence="3" type="ORF">CHS0354_012768</name>
</gene>
<dbReference type="AlphaFoldDB" id="A0AAE0RV88"/>
<dbReference type="EMBL" id="JAEAOA010000769">
    <property type="protein sequence ID" value="KAK3580241.1"/>
    <property type="molecule type" value="Genomic_DNA"/>
</dbReference>
<protein>
    <submittedName>
        <fullName evidence="3">Uncharacterized protein</fullName>
    </submittedName>
</protein>
<proteinExistence type="predicted"/>
<evidence type="ECO:0000256" key="1">
    <source>
        <dbReference type="SAM" id="Coils"/>
    </source>
</evidence>
<feature type="coiled-coil region" evidence="1">
    <location>
        <begin position="35"/>
        <end position="62"/>
    </location>
</feature>
<name>A0AAE0RV88_9BIVA</name>